<evidence type="ECO:0000313" key="2">
    <source>
        <dbReference type="EMBL" id="EPN43859.1"/>
    </source>
</evidence>
<dbReference type="InterPro" id="IPR023374">
    <property type="entry name" value="AttH-like_dom_sf"/>
</dbReference>
<name>S6TJS6_PSESF</name>
<dbReference type="AlphaFoldDB" id="S6TJS6"/>
<dbReference type="Pfam" id="PF17186">
    <property type="entry name" value="Lipocalin_9"/>
    <property type="match status" value="1"/>
</dbReference>
<accession>S6TJS6</accession>
<dbReference type="SUPFAM" id="SSF159245">
    <property type="entry name" value="AttH-like"/>
    <property type="match status" value="1"/>
</dbReference>
<proteinExistence type="predicted"/>
<feature type="domain" description="AttH" evidence="1">
    <location>
        <begin position="8"/>
        <end position="146"/>
    </location>
</feature>
<dbReference type="PANTHER" id="PTHR38591:SF1">
    <property type="entry name" value="BLL1000 PROTEIN"/>
    <property type="match status" value="1"/>
</dbReference>
<dbReference type="Pfam" id="PF07143">
    <property type="entry name" value="CrtC"/>
    <property type="match status" value="1"/>
</dbReference>
<comment type="caution">
    <text evidence="2">The sequence shown here is derived from an EMBL/GenBank/DDBJ whole genome shotgun (WGS) entry which is preliminary data.</text>
</comment>
<sequence length="271" mass="30053">MRPGKQPGSGWNEGTIWLGHAAATSSSGHYVAERYARGGIGQANVTLAPFSAWIDDWAFTSDAQNNDPLAMMQLKASGKDFRYDLQLTSSKPLVLQGEQGYSQKSEAGQASYYYSQPFFDAKGSVVIEGKTHQVTGKAWLDREWSSQPLTANQSGWDWFSLQLADGDRLMLYRIRYKNSTPYLTGNWISADGTTKMLHANEFSLEPVNETSIGEHKVPTRWAIKIPGRNLDITTEALNPKAWMGTSIPYWEGPVSFTGSQEGVGYLEMTGY</sequence>
<organism evidence="2 3">
    <name type="scientific">Pseudomonas syringae pv. actinidiae ICMP 18807</name>
    <dbReference type="NCBI Taxonomy" id="1194404"/>
    <lineage>
        <taxon>Bacteria</taxon>
        <taxon>Pseudomonadati</taxon>
        <taxon>Pseudomonadota</taxon>
        <taxon>Gammaproteobacteria</taxon>
        <taxon>Pseudomonadales</taxon>
        <taxon>Pseudomonadaceae</taxon>
        <taxon>Pseudomonas</taxon>
        <taxon>Pseudomonas syringae</taxon>
    </lineage>
</organism>
<evidence type="ECO:0000313" key="3">
    <source>
        <dbReference type="Proteomes" id="UP000015729"/>
    </source>
</evidence>
<reference evidence="2 3" key="1">
    <citation type="journal article" date="2013" name="PLoS Pathog.">
        <title>Genomic analysis of the Kiwifruit pathogen Pseudomonas syringae pv. actinidiae provides insight into the origins of an emergent plant disease.</title>
        <authorList>
            <person name="McCann H.C."/>
            <person name="Rikkerink E.H."/>
            <person name="Bertels F."/>
            <person name="Fiers M."/>
            <person name="Lu A."/>
            <person name="Rees-George J."/>
            <person name="Andersen M.T."/>
            <person name="Gleave A.P."/>
            <person name="Haubold B."/>
            <person name="Wohlers M.W."/>
            <person name="Guttman D.S."/>
            <person name="Wang P.W."/>
            <person name="Straub C."/>
            <person name="Vanneste J.L."/>
            <person name="Rainey P.B."/>
            <person name="Templeton M.D."/>
        </authorList>
    </citation>
    <scope>NUCLEOTIDE SEQUENCE [LARGE SCALE GENOMIC DNA]</scope>
    <source>
        <strain evidence="2 3">ICMP 18807</strain>
    </source>
</reference>
<dbReference type="PATRIC" id="fig|1194404.4.peg.5524"/>
<evidence type="ECO:0000259" key="1">
    <source>
        <dbReference type="Pfam" id="PF07143"/>
    </source>
</evidence>
<gene>
    <name evidence="2" type="ORF">A244_26751</name>
</gene>
<dbReference type="Gene3D" id="2.40.370.10">
    <property type="entry name" value="AttH-like domain"/>
    <property type="match status" value="2"/>
</dbReference>
<dbReference type="PANTHER" id="PTHR38591">
    <property type="entry name" value="HYDROLASE"/>
    <property type="match status" value="1"/>
</dbReference>
<protein>
    <recommendedName>
        <fullName evidence="1">AttH domain-containing protein</fullName>
    </recommendedName>
</protein>
<dbReference type="Proteomes" id="UP000015729">
    <property type="component" value="Unassembled WGS sequence"/>
</dbReference>
<dbReference type="EMBL" id="AOKG01001822">
    <property type="protein sequence ID" value="EPN43859.1"/>
    <property type="molecule type" value="Genomic_DNA"/>
</dbReference>
<dbReference type="InterPro" id="IPR010791">
    <property type="entry name" value="AttH_dom"/>
</dbReference>